<dbReference type="InParanoid" id="A0A2J7RLV3"/>
<dbReference type="InterPro" id="IPR036397">
    <property type="entry name" value="RNaseH_sf"/>
</dbReference>
<proteinExistence type="predicted"/>
<reference evidence="1 2" key="1">
    <citation type="submission" date="2017-12" db="EMBL/GenBank/DDBJ databases">
        <title>Hemimetabolous genomes reveal molecular basis of termite eusociality.</title>
        <authorList>
            <person name="Harrison M.C."/>
            <person name="Jongepier E."/>
            <person name="Robertson H.M."/>
            <person name="Arning N."/>
            <person name="Bitard-Feildel T."/>
            <person name="Chao H."/>
            <person name="Childers C.P."/>
            <person name="Dinh H."/>
            <person name="Doddapaneni H."/>
            <person name="Dugan S."/>
            <person name="Gowin J."/>
            <person name="Greiner C."/>
            <person name="Han Y."/>
            <person name="Hu H."/>
            <person name="Hughes D.S.T."/>
            <person name="Huylmans A.-K."/>
            <person name="Kemena C."/>
            <person name="Kremer L.P.M."/>
            <person name="Lee S.L."/>
            <person name="Lopez-Ezquerra A."/>
            <person name="Mallet L."/>
            <person name="Monroy-Kuhn J.M."/>
            <person name="Moser A."/>
            <person name="Murali S.C."/>
            <person name="Muzny D.M."/>
            <person name="Otani S."/>
            <person name="Piulachs M.-D."/>
            <person name="Poelchau M."/>
            <person name="Qu J."/>
            <person name="Schaub F."/>
            <person name="Wada-Katsumata A."/>
            <person name="Worley K.C."/>
            <person name="Xie Q."/>
            <person name="Ylla G."/>
            <person name="Poulsen M."/>
            <person name="Gibbs R.A."/>
            <person name="Schal C."/>
            <person name="Richards S."/>
            <person name="Belles X."/>
            <person name="Korb J."/>
            <person name="Bornberg-Bauer E."/>
        </authorList>
    </citation>
    <scope>NUCLEOTIDE SEQUENCE [LARGE SCALE GENOMIC DNA]</scope>
    <source>
        <tissue evidence="1">Whole body</tissue>
    </source>
</reference>
<dbReference type="AlphaFoldDB" id="A0A2J7RLV3"/>
<comment type="caution">
    <text evidence="1">The sequence shown here is derived from an EMBL/GenBank/DDBJ whole genome shotgun (WGS) entry which is preliminary data.</text>
</comment>
<name>A0A2J7RLV3_9NEOP</name>
<sequence>MGKIKIQGFVNKLNLWIERINLKADRTLKLKLLEVPLDTFWLAIRSEYPAISEMAVNVLLPFQCSAHSKEITEKNRHVNKAFCGVPPHWNINVRRYLNNELRHRWVGRVGEDDVALFTWPPRPPDLTPCDFFLWGYIKDRVYVPPLPRTLVELRERIDAVVMTIDRMMLQNVWNELDYGLDVCRVTQEAHIEHL</sequence>
<dbReference type="PANTHER" id="PTHR47326:SF1">
    <property type="entry name" value="HTH PSQ-TYPE DOMAIN-CONTAINING PROTEIN"/>
    <property type="match status" value="1"/>
</dbReference>
<organism evidence="1 2">
    <name type="scientific">Cryptotermes secundus</name>
    <dbReference type="NCBI Taxonomy" id="105785"/>
    <lineage>
        <taxon>Eukaryota</taxon>
        <taxon>Metazoa</taxon>
        <taxon>Ecdysozoa</taxon>
        <taxon>Arthropoda</taxon>
        <taxon>Hexapoda</taxon>
        <taxon>Insecta</taxon>
        <taxon>Pterygota</taxon>
        <taxon>Neoptera</taxon>
        <taxon>Polyneoptera</taxon>
        <taxon>Dictyoptera</taxon>
        <taxon>Blattodea</taxon>
        <taxon>Blattoidea</taxon>
        <taxon>Termitoidae</taxon>
        <taxon>Kalotermitidae</taxon>
        <taxon>Cryptotermitinae</taxon>
        <taxon>Cryptotermes</taxon>
    </lineage>
</organism>
<evidence type="ECO:0000313" key="2">
    <source>
        <dbReference type="Proteomes" id="UP000235965"/>
    </source>
</evidence>
<dbReference type="OrthoDB" id="4794873at2759"/>
<dbReference type="GO" id="GO:0003676">
    <property type="term" value="F:nucleic acid binding"/>
    <property type="evidence" value="ECO:0007669"/>
    <property type="project" value="InterPro"/>
</dbReference>
<evidence type="ECO:0000313" key="1">
    <source>
        <dbReference type="EMBL" id="PNF41812.1"/>
    </source>
</evidence>
<protein>
    <submittedName>
        <fullName evidence="1">Uncharacterized protein</fullName>
    </submittedName>
</protein>
<accession>A0A2J7RLV3</accession>
<dbReference type="PANTHER" id="PTHR47326">
    <property type="entry name" value="TRANSPOSABLE ELEMENT TC3 TRANSPOSASE-LIKE PROTEIN"/>
    <property type="match status" value="1"/>
</dbReference>
<dbReference type="EMBL" id="NEVH01002682">
    <property type="protein sequence ID" value="PNF41812.1"/>
    <property type="molecule type" value="Genomic_DNA"/>
</dbReference>
<dbReference type="STRING" id="105785.A0A2J7RLV3"/>
<dbReference type="Gene3D" id="3.30.420.10">
    <property type="entry name" value="Ribonuclease H-like superfamily/Ribonuclease H"/>
    <property type="match status" value="1"/>
</dbReference>
<keyword evidence="2" id="KW-1185">Reference proteome</keyword>
<gene>
    <name evidence="1" type="ORF">B7P43_G02048</name>
</gene>
<dbReference type="Proteomes" id="UP000235965">
    <property type="component" value="Unassembled WGS sequence"/>
</dbReference>